<dbReference type="OrthoDB" id="9794183at2"/>
<accession>A0A1R1JK20</accession>
<gene>
    <name evidence="2" type="ORF">BIZ92_17625</name>
</gene>
<dbReference type="Pfam" id="PF07883">
    <property type="entry name" value="Cupin_2"/>
    <property type="match status" value="1"/>
</dbReference>
<protein>
    <submittedName>
        <fullName evidence="2">Cupin</fullName>
    </submittedName>
</protein>
<dbReference type="Gene3D" id="2.60.120.10">
    <property type="entry name" value="Jelly Rolls"/>
    <property type="match status" value="1"/>
</dbReference>
<dbReference type="RefSeq" id="WP_076416138.1">
    <property type="nucleotide sequence ID" value="NZ_AP028040.1"/>
</dbReference>
<organism evidence="2 3">
    <name type="scientific">Alcaligenes xylosoxydans xylosoxydans</name>
    <name type="common">Achromobacter xylosoxidans</name>
    <dbReference type="NCBI Taxonomy" id="85698"/>
    <lineage>
        <taxon>Bacteria</taxon>
        <taxon>Pseudomonadati</taxon>
        <taxon>Pseudomonadota</taxon>
        <taxon>Betaproteobacteria</taxon>
        <taxon>Burkholderiales</taxon>
        <taxon>Alcaligenaceae</taxon>
        <taxon>Achromobacter</taxon>
    </lineage>
</organism>
<comment type="caution">
    <text evidence="2">The sequence shown here is derived from an EMBL/GenBank/DDBJ whole genome shotgun (WGS) entry which is preliminary data.</text>
</comment>
<reference evidence="2 3" key="1">
    <citation type="submission" date="2016-09" db="EMBL/GenBank/DDBJ databases">
        <title>Phylogenomics of Achromobacter.</title>
        <authorList>
            <person name="Jeukens J."/>
            <person name="Freschi L."/>
            <person name="Vincent A.T."/>
            <person name="Emond-Rheault J.-G."/>
            <person name="Kukavica-Ibrulj I."/>
            <person name="Charette S.J."/>
            <person name="Levesque R.C."/>
        </authorList>
    </citation>
    <scope>NUCLEOTIDE SEQUENCE [LARGE SCALE GENOMIC DNA]</scope>
    <source>
        <strain evidence="2 3">AUS488</strain>
    </source>
</reference>
<dbReference type="AlphaFoldDB" id="A0A1R1JK20"/>
<proteinExistence type="predicted"/>
<dbReference type="InterPro" id="IPR011051">
    <property type="entry name" value="RmlC_Cupin_sf"/>
</dbReference>
<dbReference type="SUPFAM" id="SSF51182">
    <property type="entry name" value="RmlC-like cupins"/>
    <property type="match status" value="1"/>
</dbReference>
<evidence type="ECO:0000259" key="1">
    <source>
        <dbReference type="Pfam" id="PF07883"/>
    </source>
</evidence>
<name>A0A1R1JK20_ALCXX</name>
<sequence length="101" mass="10443">MPLLDLLDAANGLPDAWKSRVLARAGDCNVKILRMDGQPSPAETHDYNEALIVISGALRLSVKGEAIEVAAGSMYLAPAGVPHAVAEGSHGVLMIVDPVGS</sequence>
<dbReference type="EMBL" id="MJMN01000064">
    <property type="protein sequence ID" value="OMG76110.1"/>
    <property type="molecule type" value="Genomic_DNA"/>
</dbReference>
<dbReference type="Proteomes" id="UP000187251">
    <property type="component" value="Unassembled WGS sequence"/>
</dbReference>
<feature type="domain" description="Cupin type-2" evidence="1">
    <location>
        <begin position="37"/>
        <end position="90"/>
    </location>
</feature>
<dbReference type="InterPro" id="IPR014710">
    <property type="entry name" value="RmlC-like_jellyroll"/>
</dbReference>
<evidence type="ECO:0000313" key="2">
    <source>
        <dbReference type="EMBL" id="OMG76110.1"/>
    </source>
</evidence>
<dbReference type="InterPro" id="IPR013096">
    <property type="entry name" value="Cupin_2"/>
</dbReference>
<evidence type="ECO:0000313" key="3">
    <source>
        <dbReference type="Proteomes" id="UP000187251"/>
    </source>
</evidence>